<dbReference type="AlphaFoldDB" id="I3ZJ18"/>
<dbReference type="eggNOG" id="COG4219">
    <property type="taxonomic scope" value="Bacteria"/>
</dbReference>
<dbReference type="Pfam" id="PF12543">
    <property type="entry name" value="DUF3738"/>
    <property type="match status" value="1"/>
</dbReference>
<gene>
    <name evidence="2" type="ordered locus">Terro_3004</name>
</gene>
<keyword evidence="3" id="KW-1185">Reference proteome</keyword>
<dbReference type="InterPro" id="IPR017801">
    <property type="entry name" value="DUF3738"/>
</dbReference>
<keyword evidence="1" id="KW-1133">Transmembrane helix</keyword>
<sequence length="303" mass="32957">MKRHAFLPDGKCTVRAPGIVFALLMALAVLNYSFCEAQHPSPDSRAVGHSFATVSIKPSSGDGNLDFGPIGTGYRARNSPLLWVIMQAYYPQTMAYWRKERLLNAPDWVQSVKFDIDAKLEDKDLEGFAKLTSDEKARALAPYLQAMLRDRCMLQIAEGQSPGKYYALTVGKRGLTIDDKTPPIAGGIPLPDGGSYKPIYSEAVKQHVLTFSDVSMSDFATVLTGLIGEDGLPIHDETGLVGRFNFTLFPTDAQSIDRAAENEPTGTAPSTRWNIGALGLSLKQAKGNLPSLTVVHIERPSAN</sequence>
<keyword evidence="1" id="KW-0812">Transmembrane</keyword>
<proteinExistence type="predicted"/>
<organism evidence="2 3">
    <name type="scientific">Terriglobus roseus (strain DSM 18391 / NRRL B-41598 / KBS 63)</name>
    <dbReference type="NCBI Taxonomy" id="926566"/>
    <lineage>
        <taxon>Bacteria</taxon>
        <taxon>Pseudomonadati</taxon>
        <taxon>Acidobacteriota</taxon>
        <taxon>Terriglobia</taxon>
        <taxon>Terriglobales</taxon>
        <taxon>Acidobacteriaceae</taxon>
        <taxon>Terriglobus</taxon>
    </lineage>
</organism>
<name>I3ZJ18_TERRK</name>
<evidence type="ECO:0000313" key="3">
    <source>
        <dbReference type="Proteomes" id="UP000006056"/>
    </source>
</evidence>
<evidence type="ECO:0000256" key="1">
    <source>
        <dbReference type="SAM" id="Phobius"/>
    </source>
</evidence>
<keyword evidence="1" id="KW-0472">Membrane</keyword>
<dbReference type="Proteomes" id="UP000006056">
    <property type="component" value="Chromosome"/>
</dbReference>
<dbReference type="KEGG" id="trs:Terro_3004"/>
<dbReference type="NCBIfam" id="TIGR03435">
    <property type="entry name" value="Soli_TIGR03435"/>
    <property type="match status" value="1"/>
</dbReference>
<dbReference type="HOGENOM" id="CLU_918073_0_0_0"/>
<feature type="transmembrane region" description="Helical" evidence="1">
    <location>
        <begin position="12"/>
        <end position="34"/>
    </location>
</feature>
<evidence type="ECO:0000313" key="2">
    <source>
        <dbReference type="EMBL" id="AFL89236.1"/>
    </source>
</evidence>
<dbReference type="EMBL" id="CP003379">
    <property type="protein sequence ID" value="AFL89236.1"/>
    <property type="molecule type" value="Genomic_DNA"/>
</dbReference>
<accession>I3ZJ18</accession>
<reference evidence="2 3" key="1">
    <citation type="submission" date="2012-06" db="EMBL/GenBank/DDBJ databases">
        <title>Complete genome of Terriglobus roseus DSM 18391.</title>
        <authorList>
            <consortium name="US DOE Joint Genome Institute (JGI-PGF)"/>
            <person name="Lucas S."/>
            <person name="Copeland A."/>
            <person name="Lapidus A."/>
            <person name="Glavina del Rio T."/>
            <person name="Dalin E."/>
            <person name="Tice H."/>
            <person name="Bruce D."/>
            <person name="Goodwin L."/>
            <person name="Pitluck S."/>
            <person name="Peters L."/>
            <person name="Mikhailova N."/>
            <person name="Munk A.C.C."/>
            <person name="Kyrpides N."/>
            <person name="Mavromatis K."/>
            <person name="Ivanova N."/>
            <person name="Brettin T."/>
            <person name="Detter J.C."/>
            <person name="Han C."/>
            <person name="Larimer F."/>
            <person name="Land M."/>
            <person name="Hauser L."/>
            <person name="Markowitz V."/>
            <person name="Cheng J.-F."/>
            <person name="Hugenholtz P."/>
            <person name="Woyke T."/>
            <person name="Wu D."/>
            <person name="Brambilla E."/>
            <person name="Klenk H.-P."/>
            <person name="Eisen J.A."/>
        </authorList>
    </citation>
    <scope>NUCLEOTIDE SEQUENCE [LARGE SCALE GENOMIC DNA]</scope>
    <source>
        <strain evidence="3">DSM 18391 / NRRL B-41598 / KBS 63</strain>
    </source>
</reference>
<evidence type="ECO:0008006" key="4">
    <source>
        <dbReference type="Google" id="ProtNLM"/>
    </source>
</evidence>
<protein>
    <recommendedName>
        <fullName evidence="4">Soil-associated protein, TIGR03435 family</fullName>
    </recommendedName>
</protein>